<dbReference type="RefSeq" id="WP_176624082.1">
    <property type="nucleotide sequence ID" value="NZ_JABXXQ010000163.1"/>
</dbReference>
<dbReference type="InterPro" id="IPR010131">
    <property type="entry name" value="MdtP/NodT-like"/>
</dbReference>
<dbReference type="Proteomes" id="UP000565205">
    <property type="component" value="Unassembled WGS sequence"/>
</dbReference>
<dbReference type="NCBIfam" id="TIGR01845">
    <property type="entry name" value="outer_NodT"/>
    <property type="match status" value="1"/>
</dbReference>
<sequence>MMHLPRLAVAALLSAATMLSGCDLAPDYHPPGFILPADWAGSGPFTRAHPADALPRGPWWRMFDDPVLDGLESRAVAGNPDLAATAEAYTQARDLAAEARAGLFPQITATASTSDNRRSDHALFRSSTGIRTMSSNEWGGTASWAPDFFSRIRNRTRAQKQLAQAAAADLASARLALEVELAHDYFALRGLDAQIAVYRQSIRYYETAVQITQLRLGAKIAAALDVERAKTQLAQAQALLTDTEASRELMAHAIAVRCGADASTFAIAPIAMPSEPGTHPATEARATDGAMLPDPIPAVPASVPSLLLQRRPDIAQAEREMAAANTSIGVSRAAFYPDVTISLTGGFMDSGWNLGNIANSLWSVGAGAMLPLFQGGLRRAELQRSWSQYAQTRDQYRARVLDAFREVEDGLTLTRKLATEHAQQTDAVTAALHTQTMTLQLYTGGLTNYLDAVVAQEAALTARIAAVQVRTRQLQASVSLIGALGGGWSAAALPGEDATLPFHPLDPDFRK</sequence>
<name>A0A839UZK0_9PROT</name>
<evidence type="ECO:0000256" key="2">
    <source>
        <dbReference type="RuleBase" id="RU362097"/>
    </source>
</evidence>
<dbReference type="AlphaFoldDB" id="A0A839UZK0"/>
<dbReference type="EMBL" id="JACHXV010000025">
    <property type="protein sequence ID" value="MBB3175327.1"/>
    <property type="molecule type" value="Genomic_DNA"/>
</dbReference>
<keyword evidence="2" id="KW-0472">Membrane</keyword>
<dbReference type="Gene3D" id="2.20.200.10">
    <property type="entry name" value="Outer membrane efflux proteins (OEP)"/>
    <property type="match status" value="1"/>
</dbReference>
<comment type="subcellular location">
    <subcellularLocation>
        <location evidence="2">Cell membrane</location>
        <topology evidence="2">Lipid-anchor</topology>
    </subcellularLocation>
</comment>
<feature type="signal peptide" evidence="2">
    <location>
        <begin position="1"/>
        <end position="25"/>
    </location>
</feature>
<reference evidence="4 6" key="1">
    <citation type="submission" date="2020-06" db="EMBL/GenBank/DDBJ databases">
        <title>Description of novel acetic acid bacteria.</title>
        <authorList>
            <person name="Sombolestani A."/>
        </authorList>
    </citation>
    <scope>NUCLEOTIDE SEQUENCE [LARGE SCALE GENOMIC DNA]</scope>
    <source>
        <strain evidence="4 6">LMG 26838</strain>
    </source>
</reference>
<keyword evidence="2" id="KW-0564">Palmitate</keyword>
<evidence type="ECO:0000313" key="5">
    <source>
        <dbReference type="Proteomes" id="UP000557688"/>
    </source>
</evidence>
<dbReference type="EMBL" id="JABXXQ010000163">
    <property type="protein sequence ID" value="NVN30499.1"/>
    <property type="molecule type" value="Genomic_DNA"/>
</dbReference>
<keyword evidence="2" id="KW-0732">Signal</keyword>
<organism evidence="3 5">
    <name type="scientific">Endobacter medicaginis</name>
    <dbReference type="NCBI Taxonomy" id="1181271"/>
    <lineage>
        <taxon>Bacteria</taxon>
        <taxon>Pseudomonadati</taxon>
        <taxon>Pseudomonadota</taxon>
        <taxon>Alphaproteobacteria</taxon>
        <taxon>Acetobacterales</taxon>
        <taxon>Acetobacteraceae</taxon>
        <taxon>Endobacter</taxon>
    </lineage>
</organism>
<keyword evidence="2 3" id="KW-0449">Lipoprotein</keyword>
<dbReference type="GO" id="GO:0005886">
    <property type="term" value="C:plasma membrane"/>
    <property type="evidence" value="ECO:0007669"/>
    <property type="project" value="UniProtKB-SubCell"/>
</dbReference>
<dbReference type="GO" id="GO:0015562">
    <property type="term" value="F:efflux transmembrane transporter activity"/>
    <property type="evidence" value="ECO:0007669"/>
    <property type="project" value="InterPro"/>
</dbReference>
<reference evidence="3 5" key="2">
    <citation type="submission" date="2020-08" db="EMBL/GenBank/DDBJ databases">
        <title>Genomic Encyclopedia of Type Strains, Phase III (KMG-III): the genomes of soil and plant-associated and newly described type strains.</title>
        <authorList>
            <person name="Whitman W."/>
        </authorList>
    </citation>
    <scope>NUCLEOTIDE SEQUENCE [LARGE SCALE GENOMIC DNA]</scope>
    <source>
        <strain evidence="3 5">CECT 8088</strain>
    </source>
</reference>
<keyword evidence="2" id="KW-1134">Transmembrane beta strand</keyword>
<dbReference type="InterPro" id="IPR003423">
    <property type="entry name" value="OMP_efflux"/>
</dbReference>
<dbReference type="PANTHER" id="PTHR30203:SF33">
    <property type="entry name" value="BLR4455 PROTEIN"/>
    <property type="match status" value="1"/>
</dbReference>
<dbReference type="Gene3D" id="1.20.1600.10">
    <property type="entry name" value="Outer membrane efflux proteins (OEP)"/>
    <property type="match status" value="1"/>
</dbReference>
<evidence type="ECO:0000313" key="3">
    <source>
        <dbReference type="EMBL" id="MBB3175327.1"/>
    </source>
</evidence>
<evidence type="ECO:0000313" key="6">
    <source>
        <dbReference type="Proteomes" id="UP000565205"/>
    </source>
</evidence>
<keyword evidence="5" id="KW-1185">Reference proteome</keyword>
<dbReference type="SUPFAM" id="SSF56954">
    <property type="entry name" value="Outer membrane efflux proteins (OEP)"/>
    <property type="match status" value="1"/>
</dbReference>
<dbReference type="PROSITE" id="PS51257">
    <property type="entry name" value="PROKAR_LIPOPROTEIN"/>
    <property type="match status" value="1"/>
</dbReference>
<evidence type="ECO:0000256" key="1">
    <source>
        <dbReference type="ARBA" id="ARBA00007613"/>
    </source>
</evidence>
<feature type="chain" id="PRO_5036509780" evidence="2">
    <location>
        <begin position="26"/>
        <end position="511"/>
    </location>
</feature>
<dbReference type="Proteomes" id="UP000557688">
    <property type="component" value="Unassembled WGS sequence"/>
</dbReference>
<comment type="similarity">
    <text evidence="1 2">Belongs to the outer membrane factor (OMF) (TC 1.B.17) family.</text>
</comment>
<dbReference type="PANTHER" id="PTHR30203">
    <property type="entry name" value="OUTER MEMBRANE CATION EFFLUX PROTEIN"/>
    <property type="match status" value="1"/>
</dbReference>
<comment type="caution">
    <text evidence="3">The sequence shown here is derived from an EMBL/GenBank/DDBJ whole genome shotgun (WGS) entry which is preliminary data.</text>
</comment>
<keyword evidence="2" id="KW-0812">Transmembrane</keyword>
<gene>
    <name evidence="3" type="ORF">FHR90_003181</name>
    <name evidence="4" type="ORF">HUK83_09160</name>
</gene>
<accession>A0A839UZK0</accession>
<protein>
    <submittedName>
        <fullName evidence="4">Efflux transporter outer membrane subunit</fullName>
    </submittedName>
    <submittedName>
        <fullName evidence="3">NodT family efflux transporter outer membrane factor (OMF) lipoprotein</fullName>
    </submittedName>
</protein>
<dbReference type="Pfam" id="PF02321">
    <property type="entry name" value="OEP"/>
    <property type="match status" value="2"/>
</dbReference>
<evidence type="ECO:0000313" key="4">
    <source>
        <dbReference type="EMBL" id="NVN30499.1"/>
    </source>
</evidence>
<proteinExistence type="inferred from homology"/>